<evidence type="ECO:0000259" key="1">
    <source>
        <dbReference type="PROSITE" id="PS50983"/>
    </source>
</evidence>
<dbReference type="OrthoDB" id="24039at2157"/>
<dbReference type="KEGG" id="mfk:E2N92_12335"/>
<gene>
    <name evidence="2" type="ORF">E2N92_12335</name>
</gene>
<proteinExistence type="predicted"/>
<dbReference type="AlphaFoldDB" id="A0A8G1EHD8"/>
<dbReference type="EMBL" id="CP037968">
    <property type="protein sequence ID" value="QYZ80159.1"/>
    <property type="molecule type" value="Genomic_DNA"/>
</dbReference>
<dbReference type="InterPro" id="IPR050902">
    <property type="entry name" value="ABC_Transporter_SBP"/>
</dbReference>
<dbReference type="InterPro" id="IPR002491">
    <property type="entry name" value="ABC_transptr_periplasmic_BD"/>
</dbReference>
<name>A0A8G1EHD8_9EURY</name>
<organism evidence="2 3">
    <name type="scientific">Methanofollis formosanus</name>
    <dbReference type="NCBI Taxonomy" id="299308"/>
    <lineage>
        <taxon>Archaea</taxon>
        <taxon>Methanobacteriati</taxon>
        <taxon>Methanobacteriota</taxon>
        <taxon>Stenosarchaea group</taxon>
        <taxon>Methanomicrobia</taxon>
        <taxon>Methanomicrobiales</taxon>
        <taxon>Methanomicrobiaceae</taxon>
        <taxon>Methanofollis</taxon>
    </lineage>
</organism>
<dbReference type="PROSITE" id="PS50983">
    <property type="entry name" value="FE_B12_PBP"/>
    <property type="match status" value="1"/>
</dbReference>
<protein>
    <submittedName>
        <fullName evidence="2">ABC transporter substrate-binding protein</fullName>
    </submittedName>
</protein>
<dbReference type="PANTHER" id="PTHR30535">
    <property type="entry name" value="VITAMIN B12-BINDING PROTEIN"/>
    <property type="match status" value="1"/>
</dbReference>
<dbReference type="RefSeq" id="WP_220681469.1">
    <property type="nucleotide sequence ID" value="NZ_CP037968.1"/>
</dbReference>
<accession>A0A8G1EHD8</accession>
<reference evidence="2" key="2">
    <citation type="submission" date="2019-03" db="EMBL/GenBank/DDBJ databases">
        <authorList>
            <person name="Chen S.-C."/>
            <person name="Wu S.-Y."/>
            <person name="Lai M.-C."/>
        </authorList>
    </citation>
    <scope>NUCLEOTIDE SEQUENCE</scope>
    <source>
        <strain evidence="2">ML15</strain>
    </source>
</reference>
<evidence type="ECO:0000313" key="3">
    <source>
        <dbReference type="Proteomes" id="UP000826709"/>
    </source>
</evidence>
<dbReference type="Proteomes" id="UP000826709">
    <property type="component" value="Chromosome"/>
</dbReference>
<feature type="domain" description="Fe/B12 periplasmic-binding" evidence="1">
    <location>
        <begin position="92"/>
        <end position="365"/>
    </location>
</feature>
<sequence>MKAASLVVLLALLIAPAAAAAVPTTPEEIRAVAEDVLADEIIACMEAEHCGGTVDHLSRADLRDAALNYPRYPRRIEDSTGKTITIVRPLTRIVAYNGHWVTPLRQEEKVIGVANSAVRMAVINPYVREKIDIGGGGPTPPDIEKIYACNPDAIFTYVTLGPGDDFFVDKMPPSVTVVRMDFLEPSYLRDEIEKIGYLLDCQEEAAAYVAWHDRYVDEIKERAAAIPEDERINVFIDVGSSGGADRRTASAGTYMHTHCTDAGGINVAAATVDASTGIVNTEWVAQQDPDAILGLCYAGGYETDDPTALADHYRDITGQKILTFTPAVKDGRTYIISYRYAYGLQYPAALATIAKWFYPDRFADLDPAAINQEYIDRFHGVDYDVTEHGAFAYPDAG</sequence>
<dbReference type="Gene3D" id="3.40.50.1980">
    <property type="entry name" value="Nitrogenase molybdenum iron protein domain"/>
    <property type="match status" value="2"/>
</dbReference>
<evidence type="ECO:0000313" key="2">
    <source>
        <dbReference type="EMBL" id="QYZ80159.1"/>
    </source>
</evidence>
<dbReference type="Pfam" id="PF01497">
    <property type="entry name" value="Peripla_BP_2"/>
    <property type="match status" value="1"/>
</dbReference>
<dbReference type="SUPFAM" id="SSF53807">
    <property type="entry name" value="Helical backbone' metal receptor"/>
    <property type="match status" value="1"/>
</dbReference>
<dbReference type="PANTHER" id="PTHR30535:SF34">
    <property type="entry name" value="MOLYBDATE-BINDING PROTEIN MOLA"/>
    <property type="match status" value="1"/>
</dbReference>
<keyword evidence="3" id="KW-1185">Reference proteome</keyword>
<reference evidence="2" key="1">
    <citation type="journal article" date="2005" name="Int. J. Syst. Evol. Microbiol.">
        <title>Methanofollis formosanus sp. nov., isolated from a fish pond.</title>
        <authorList>
            <person name="Wu S.Y."/>
            <person name="Chen S.C."/>
            <person name="Lai M.C."/>
        </authorList>
    </citation>
    <scope>NUCLEOTIDE SEQUENCE</scope>
    <source>
        <strain evidence="2">ML15</strain>
    </source>
</reference>